<name>A0A6J7C6P0_9ZZZZ</name>
<organism evidence="1">
    <name type="scientific">freshwater metagenome</name>
    <dbReference type="NCBI Taxonomy" id="449393"/>
    <lineage>
        <taxon>unclassified sequences</taxon>
        <taxon>metagenomes</taxon>
        <taxon>ecological metagenomes</taxon>
    </lineage>
</organism>
<dbReference type="AlphaFoldDB" id="A0A6J7C6P0"/>
<accession>A0A6J7C6P0</accession>
<reference evidence="1" key="1">
    <citation type="submission" date="2020-05" db="EMBL/GenBank/DDBJ databases">
        <authorList>
            <person name="Chiriac C."/>
            <person name="Salcher M."/>
            <person name="Ghai R."/>
            <person name="Kavagutti S V."/>
        </authorList>
    </citation>
    <scope>NUCLEOTIDE SEQUENCE</scope>
</reference>
<proteinExistence type="predicted"/>
<gene>
    <name evidence="1" type="ORF">UFOPK3268_01733</name>
</gene>
<dbReference type="EMBL" id="CAFBIZ010000288">
    <property type="protein sequence ID" value="CAB4852614.1"/>
    <property type="molecule type" value="Genomic_DNA"/>
</dbReference>
<sequence length="109" mass="11880">MRAHEKCSNRGDALGRGAARLGRGVVGVFALDVDIPGLPFTGLVVEREVNRDRGRQRACHGEGLAHVGVDGRRIVRPDHWHTGRTEHGVVVDVLRPTALNFGDIAEKED</sequence>
<evidence type="ECO:0000313" key="1">
    <source>
        <dbReference type="EMBL" id="CAB4852614.1"/>
    </source>
</evidence>
<protein>
    <submittedName>
        <fullName evidence="1">Unannotated protein</fullName>
    </submittedName>
</protein>